<dbReference type="AlphaFoldDB" id="A0AAD1V6P8"/>
<reference evidence="2" key="1">
    <citation type="submission" date="2020-09" db="EMBL/GenBank/DDBJ databases">
        <authorList>
            <person name="Blom J."/>
        </authorList>
    </citation>
    <scope>NUCLEOTIDE SEQUENCE</scope>
    <source>
        <strain evidence="2">No.66</strain>
    </source>
</reference>
<feature type="transmembrane region" description="Helical" evidence="1">
    <location>
        <begin position="6"/>
        <end position="31"/>
    </location>
</feature>
<gene>
    <name evidence="2" type="ORF">PANO66_03284</name>
    <name evidence="3" type="ORF">PANO66_03315</name>
</gene>
<name>A0AAD1V6P8_PLAAG</name>
<keyword evidence="1" id="KW-1133">Transmembrane helix</keyword>
<dbReference type="EMBL" id="LR882963">
    <property type="protein sequence ID" value="CAD5961466.1"/>
    <property type="molecule type" value="Genomic_DNA"/>
</dbReference>
<feature type="transmembrane region" description="Helical" evidence="1">
    <location>
        <begin position="38"/>
        <end position="56"/>
    </location>
</feature>
<protein>
    <submittedName>
        <fullName evidence="2">Uncharacterized protein</fullName>
    </submittedName>
</protein>
<organism evidence="2 4">
    <name type="scientific">Planktothrix agardhii</name>
    <name type="common">Oscillatoria agardhii</name>
    <dbReference type="NCBI Taxonomy" id="1160"/>
    <lineage>
        <taxon>Bacteria</taxon>
        <taxon>Bacillati</taxon>
        <taxon>Cyanobacteriota</taxon>
        <taxon>Cyanophyceae</taxon>
        <taxon>Oscillatoriophycideae</taxon>
        <taxon>Oscillatoriales</taxon>
        <taxon>Microcoleaceae</taxon>
        <taxon>Planktothrix</taxon>
    </lineage>
</organism>
<sequence length="351" mass="41031">MLLPFLILAVRLLFFTLSLGVAAILGSVIIFVPIIKYIWIPLIVVVIPPVVTAHLHKNFLNWLDSLKLPHWFPGRKYLDWRRAVRKVQAKKYWLTWVKHPASFQEGFDAFSALLIAGFFTLMSALLAYGLESDGQRVFDNPVEMIVTNFVGWTYIFYALDTVNRWKLNQGKWKKLSGKIRQAKEEALNKEVRNLKQQVFTEKGYLTKPEFSIGEKHNSLKATAKACEPYFTTDDFYDFAVFQWKHHQQEIPPEVKIPPEWKGFRELADVVWFNHCWGEDSPLKKATNQVQKQYPQYQASIVQSNLYKGFIALVKQRKIPSPDGWDKQTPKDAKFNWSEAEVRYEWMLLKIN</sequence>
<keyword evidence="1" id="KW-0472">Membrane</keyword>
<feature type="transmembrane region" description="Helical" evidence="1">
    <location>
        <begin position="109"/>
        <end position="130"/>
    </location>
</feature>
<dbReference type="RefSeq" id="WP_254032502.1">
    <property type="nucleotide sequence ID" value="NZ_LR882963.1"/>
</dbReference>
<evidence type="ECO:0000313" key="4">
    <source>
        <dbReference type="Proteomes" id="UP001153761"/>
    </source>
</evidence>
<dbReference type="Proteomes" id="UP001153761">
    <property type="component" value="Chromosome"/>
</dbReference>
<accession>A0AAD1V6P8</accession>
<proteinExistence type="predicted"/>
<keyword evidence="1" id="KW-0812">Transmembrane</keyword>
<evidence type="ECO:0000256" key="1">
    <source>
        <dbReference type="SAM" id="Phobius"/>
    </source>
</evidence>
<evidence type="ECO:0000313" key="2">
    <source>
        <dbReference type="EMBL" id="CAD5961000.1"/>
    </source>
</evidence>
<dbReference type="EMBL" id="LR882963">
    <property type="protein sequence ID" value="CAD5961000.1"/>
    <property type="molecule type" value="Genomic_DNA"/>
</dbReference>
<evidence type="ECO:0000313" key="3">
    <source>
        <dbReference type="EMBL" id="CAD5961466.1"/>
    </source>
</evidence>